<protein>
    <submittedName>
        <fullName evidence="1">Uncharacterized protein</fullName>
    </submittedName>
</protein>
<evidence type="ECO:0000313" key="2">
    <source>
        <dbReference type="Proteomes" id="UP001589605"/>
    </source>
</evidence>
<accession>A0ABV5F0B5</accession>
<reference evidence="1 2" key="1">
    <citation type="submission" date="2024-09" db="EMBL/GenBank/DDBJ databases">
        <authorList>
            <person name="Sun Q."/>
            <person name="Mori K."/>
        </authorList>
    </citation>
    <scope>NUCLEOTIDE SEQUENCE [LARGE SCALE GENOMIC DNA]</scope>
    <source>
        <strain evidence="1 2">CECT 8286</strain>
    </source>
</reference>
<keyword evidence="2" id="KW-1185">Reference proteome</keyword>
<name>A0ABV5F0B5_9FLAO</name>
<dbReference type="RefSeq" id="WP_382382063.1">
    <property type="nucleotide sequence ID" value="NZ_JBHMEZ010000003.1"/>
</dbReference>
<comment type="caution">
    <text evidence="1">The sequence shown here is derived from an EMBL/GenBank/DDBJ whole genome shotgun (WGS) entry which is preliminary data.</text>
</comment>
<dbReference type="EMBL" id="JBHMEZ010000003">
    <property type="protein sequence ID" value="MFB9052888.1"/>
    <property type="molecule type" value="Genomic_DNA"/>
</dbReference>
<evidence type="ECO:0000313" key="1">
    <source>
        <dbReference type="EMBL" id="MFB9052888.1"/>
    </source>
</evidence>
<gene>
    <name evidence="1" type="ORF">ACFFVB_07325</name>
</gene>
<sequence>MRQLKLIWDFRGPHALKTAEHHEVHLKEYIKSENLNISITGFSTITDMHAIAYLVLNELEMKPVRDALKPHRGQVYVSES</sequence>
<dbReference type="Proteomes" id="UP001589605">
    <property type="component" value="Unassembled WGS sequence"/>
</dbReference>
<organism evidence="1 2">
    <name type="scientific">Formosa undariae</name>
    <dbReference type="NCBI Taxonomy" id="1325436"/>
    <lineage>
        <taxon>Bacteria</taxon>
        <taxon>Pseudomonadati</taxon>
        <taxon>Bacteroidota</taxon>
        <taxon>Flavobacteriia</taxon>
        <taxon>Flavobacteriales</taxon>
        <taxon>Flavobacteriaceae</taxon>
        <taxon>Formosa</taxon>
    </lineage>
</organism>
<proteinExistence type="predicted"/>